<dbReference type="Proteomes" id="UP000724584">
    <property type="component" value="Unassembled WGS sequence"/>
</dbReference>
<organism evidence="1 2">
    <name type="scientific">Chaetomium tenue</name>
    <dbReference type="NCBI Taxonomy" id="1854479"/>
    <lineage>
        <taxon>Eukaryota</taxon>
        <taxon>Fungi</taxon>
        <taxon>Dikarya</taxon>
        <taxon>Ascomycota</taxon>
        <taxon>Pezizomycotina</taxon>
        <taxon>Sordariomycetes</taxon>
        <taxon>Sordariomycetidae</taxon>
        <taxon>Sordariales</taxon>
        <taxon>Chaetomiaceae</taxon>
        <taxon>Chaetomium</taxon>
    </lineage>
</organism>
<reference evidence="1 2" key="1">
    <citation type="journal article" date="2021" name="Nat. Commun.">
        <title>Genetic determinants of endophytism in the Arabidopsis root mycobiome.</title>
        <authorList>
            <person name="Mesny F."/>
            <person name="Miyauchi S."/>
            <person name="Thiergart T."/>
            <person name="Pickel B."/>
            <person name="Atanasova L."/>
            <person name="Karlsson M."/>
            <person name="Huettel B."/>
            <person name="Barry K.W."/>
            <person name="Haridas S."/>
            <person name="Chen C."/>
            <person name="Bauer D."/>
            <person name="Andreopoulos W."/>
            <person name="Pangilinan J."/>
            <person name="LaButti K."/>
            <person name="Riley R."/>
            <person name="Lipzen A."/>
            <person name="Clum A."/>
            <person name="Drula E."/>
            <person name="Henrissat B."/>
            <person name="Kohler A."/>
            <person name="Grigoriev I.V."/>
            <person name="Martin F.M."/>
            <person name="Hacquard S."/>
        </authorList>
    </citation>
    <scope>NUCLEOTIDE SEQUENCE [LARGE SCALE GENOMIC DNA]</scope>
    <source>
        <strain evidence="1 2">MPI-SDFR-AT-0079</strain>
    </source>
</reference>
<evidence type="ECO:0000313" key="2">
    <source>
        <dbReference type="Proteomes" id="UP000724584"/>
    </source>
</evidence>
<proteinExistence type="predicted"/>
<protein>
    <submittedName>
        <fullName evidence="1">Uncharacterized protein</fullName>
    </submittedName>
</protein>
<accession>A0ACB7PR44</accession>
<gene>
    <name evidence="1" type="ORF">F5144DRAFT_608656</name>
</gene>
<dbReference type="EMBL" id="JAGIZQ010000001">
    <property type="protein sequence ID" value="KAH6650776.1"/>
    <property type="molecule type" value="Genomic_DNA"/>
</dbReference>
<sequence>MYQAGTADTSESGKKQEQSSPFPLSNYTLELLPTEVLVAILSAVRSTADLHALIHASPRLYQVFMAAKREVLLSIVATDLGNGLRDAIAALRITPSKLETRETASLEDCERIIRRYEALPHHLGQLTSASELAMDTVIALSQLNRTVQFFVDEFAESRLPELRKIHPDAANPLTPTERRRLSQALLRHQALAHLEHGNRPRQTLDGAPLAEETAMTHRFLHLFRPWAAEQLAEAHGLVTELVSCAFPHHLTTALRLMHPERPKTARERRRDAALYDLAALRAELVAERARAVPVADDPSPWRRRVVRPEPTTTGRVSSPSPRFPCLAAGPLPAWDPASYRVRREGRGLRDALYQREDRLPPLVPAAADDGDEDDAAPPFAWVDAHGGLDCQRWGGQVRREARGDGEDDTTGHQRIWVRENVNRWRWLGFVFWDRARVELLKMTPRTPAGEEGWLTAPYETGWLAAAPPADEELRERYERSRPPQRMRSSRRANATRGGGVLE</sequence>
<evidence type="ECO:0000313" key="1">
    <source>
        <dbReference type="EMBL" id="KAH6650776.1"/>
    </source>
</evidence>
<keyword evidence="2" id="KW-1185">Reference proteome</keyword>
<name>A0ACB7PR44_9PEZI</name>
<comment type="caution">
    <text evidence="1">The sequence shown here is derived from an EMBL/GenBank/DDBJ whole genome shotgun (WGS) entry which is preliminary data.</text>
</comment>